<dbReference type="RefSeq" id="WP_116887887.1">
    <property type="nucleotide sequence ID" value="NZ_CP031641.1"/>
</dbReference>
<proteinExistence type="predicted"/>
<keyword evidence="2" id="KW-1185">Reference proteome</keyword>
<evidence type="ECO:0000313" key="1">
    <source>
        <dbReference type="EMBL" id="AXO87790.1"/>
    </source>
</evidence>
<dbReference type="AlphaFoldDB" id="A0AAI8K9H7"/>
<gene>
    <name evidence="1" type="ORF">DZC75_07100</name>
</gene>
<reference evidence="1 2" key="1">
    <citation type="submission" date="2018-08" db="EMBL/GenBank/DDBJ databases">
        <authorList>
            <person name="Lee Y."/>
            <person name="Kakembo D."/>
        </authorList>
    </citation>
    <scope>NUCLEOTIDE SEQUENCE [LARGE SCALE GENOMIC DNA]</scope>
    <source>
        <strain evidence="1 2">JBCS1880</strain>
    </source>
</reference>
<name>A0AAI8K9H7_9PSED</name>
<protein>
    <submittedName>
        <fullName evidence="1">Uncharacterized protein</fullName>
    </submittedName>
</protein>
<dbReference type="EMBL" id="CP031641">
    <property type="protein sequence ID" value="AXO87790.1"/>
    <property type="molecule type" value="Genomic_DNA"/>
</dbReference>
<accession>A0AAI8K9H7</accession>
<organism evidence="1 2">
    <name type="scientific">Pseudomonas parafulva</name>
    <dbReference type="NCBI Taxonomy" id="157782"/>
    <lineage>
        <taxon>Bacteria</taxon>
        <taxon>Pseudomonadati</taxon>
        <taxon>Pseudomonadota</taxon>
        <taxon>Gammaproteobacteria</taxon>
        <taxon>Pseudomonadales</taxon>
        <taxon>Pseudomonadaceae</taxon>
        <taxon>Pseudomonas</taxon>
    </lineage>
</organism>
<dbReference type="Proteomes" id="UP000258127">
    <property type="component" value="Chromosome"/>
</dbReference>
<sequence length="138" mass="15888">MNERQKHLCVQLAKMGSEQAAEWLMTKYPIESIDYGEALLLIPHRSWKPSDQKRLTRYYFRKMPFSGAGGYEAFASLMSIRNFLDCVKERLPMSASDASLLLYYLIPVLNKTAKSGSDRQLIMSLINEIQLHERAEPT</sequence>
<evidence type="ECO:0000313" key="2">
    <source>
        <dbReference type="Proteomes" id="UP000258127"/>
    </source>
</evidence>